<dbReference type="PANTHER" id="PTHR46847">
    <property type="entry name" value="D-ALLOSE-BINDING PERIPLASMIC PROTEIN-RELATED"/>
    <property type="match status" value="1"/>
</dbReference>
<evidence type="ECO:0000256" key="3">
    <source>
        <dbReference type="ARBA" id="ARBA00022729"/>
    </source>
</evidence>
<organism evidence="6 7">
    <name type="scientific">Pseudoflavonifractor hominis</name>
    <dbReference type="NCBI Taxonomy" id="2763059"/>
    <lineage>
        <taxon>Bacteria</taxon>
        <taxon>Bacillati</taxon>
        <taxon>Bacillota</taxon>
        <taxon>Clostridia</taxon>
        <taxon>Eubacteriales</taxon>
        <taxon>Oscillospiraceae</taxon>
        <taxon>Pseudoflavonifractor</taxon>
    </lineage>
</organism>
<comment type="similarity">
    <text evidence="2">Belongs to the bacterial solute-binding protein 2 family.</text>
</comment>
<keyword evidence="7" id="KW-1185">Reference proteome</keyword>
<feature type="domain" description="Periplasmic binding protein" evidence="5">
    <location>
        <begin position="46"/>
        <end position="306"/>
    </location>
</feature>
<dbReference type="Proteomes" id="UP000660021">
    <property type="component" value="Unassembled WGS sequence"/>
</dbReference>
<sequence>MKKWLSGLLAASMLLSLCACGAGGDSGEQPSGSTPGGTEESEGYKIALSNSYVGNAWRTAAVNIFDAYTEDLVEQGVIAKAYSSSAGDDVQAQINEIRNMMSEGYDAIICIAASATGLQSVLEEAAERGIVVVCFDTSVDSDLVYNVNTDQFEYGRLLAQSLADRMGGSGNILWIKGIEGNQVTIDRTAGMQSVLDNYPDIKVLGEGFGKWDDSTTASVMSNLMSAYSSQGIDGILSEGGGGHAIVQSLSENGIDPKSIPISEGEMFNSFMKDWVELDLDAFCTAQPPYLAAASVDVALKVLNGEEVDPITYVDLPTCSSKEEAEEKWYQPDQEGGFVCDWTDADNTWNLDISDVAPD</sequence>
<accession>A0ABR7HW17</accession>
<evidence type="ECO:0000313" key="7">
    <source>
        <dbReference type="Proteomes" id="UP000660021"/>
    </source>
</evidence>
<feature type="signal peptide" evidence="4">
    <location>
        <begin position="1"/>
        <end position="21"/>
    </location>
</feature>
<dbReference type="PROSITE" id="PS51257">
    <property type="entry name" value="PROKAR_LIPOPROTEIN"/>
    <property type="match status" value="1"/>
</dbReference>
<comment type="subcellular location">
    <subcellularLocation>
        <location evidence="1">Cell envelope</location>
    </subcellularLocation>
</comment>
<evidence type="ECO:0000313" key="6">
    <source>
        <dbReference type="EMBL" id="MBC5731694.1"/>
    </source>
</evidence>
<dbReference type="EMBL" id="JACOPR010000009">
    <property type="protein sequence ID" value="MBC5731694.1"/>
    <property type="molecule type" value="Genomic_DNA"/>
</dbReference>
<dbReference type="Pfam" id="PF13407">
    <property type="entry name" value="Peripla_BP_4"/>
    <property type="match status" value="1"/>
</dbReference>
<evidence type="ECO:0000256" key="4">
    <source>
        <dbReference type="SAM" id="SignalP"/>
    </source>
</evidence>
<name>A0ABR7HW17_9FIRM</name>
<evidence type="ECO:0000256" key="2">
    <source>
        <dbReference type="ARBA" id="ARBA00007639"/>
    </source>
</evidence>
<comment type="caution">
    <text evidence="6">The sequence shown here is derived from an EMBL/GenBank/DDBJ whole genome shotgun (WGS) entry which is preliminary data.</text>
</comment>
<dbReference type="SUPFAM" id="SSF53822">
    <property type="entry name" value="Periplasmic binding protein-like I"/>
    <property type="match status" value="1"/>
</dbReference>
<evidence type="ECO:0000256" key="1">
    <source>
        <dbReference type="ARBA" id="ARBA00004196"/>
    </source>
</evidence>
<protein>
    <submittedName>
        <fullName evidence="6">Substrate-binding domain-containing protein</fullName>
    </submittedName>
</protein>
<feature type="chain" id="PRO_5046619984" evidence="4">
    <location>
        <begin position="22"/>
        <end position="358"/>
    </location>
</feature>
<dbReference type="InterPro" id="IPR028082">
    <property type="entry name" value="Peripla_BP_I"/>
</dbReference>
<dbReference type="RefSeq" id="WP_186964179.1">
    <property type="nucleotide sequence ID" value="NZ_JACOPR010000009.1"/>
</dbReference>
<proteinExistence type="inferred from homology"/>
<dbReference type="InterPro" id="IPR025997">
    <property type="entry name" value="SBP_2_dom"/>
</dbReference>
<keyword evidence="3 4" id="KW-0732">Signal</keyword>
<dbReference type="PANTHER" id="PTHR46847:SF1">
    <property type="entry name" value="D-ALLOSE-BINDING PERIPLASMIC PROTEIN-RELATED"/>
    <property type="match status" value="1"/>
</dbReference>
<reference evidence="6 7" key="1">
    <citation type="submission" date="2020-08" db="EMBL/GenBank/DDBJ databases">
        <title>Genome public.</title>
        <authorList>
            <person name="Liu C."/>
            <person name="Sun Q."/>
        </authorList>
    </citation>
    <scope>NUCLEOTIDE SEQUENCE [LARGE SCALE GENOMIC DNA]</scope>
    <source>
        <strain evidence="6 7">New-38</strain>
    </source>
</reference>
<gene>
    <name evidence="6" type="ORF">H8S34_12775</name>
</gene>
<dbReference type="Gene3D" id="3.40.50.2300">
    <property type="match status" value="2"/>
</dbReference>
<evidence type="ECO:0000259" key="5">
    <source>
        <dbReference type="Pfam" id="PF13407"/>
    </source>
</evidence>